<dbReference type="PANTHER" id="PTHR33202">
    <property type="entry name" value="ZINC UPTAKE REGULATION PROTEIN"/>
    <property type="match status" value="1"/>
</dbReference>
<dbReference type="Pfam" id="PF01475">
    <property type="entry name" value="FUR"/>
    <property type="match status" value="1"/>
</dbReference>
<dbReference type="SUPFAM" id="SSF46785">
    <property type="entry name" value="Winged helix' DNA-binding domain"/>
    <property type="match status" value="1"/>
</dbReference>
<dbReference type="EMBL" id="CAFBNO010000002">
    <property type="protein sequence ID" value="CAB4945666.1"/>
    <property type="molecule type" value="Genomic_DNA"/>
</dbReference>
<keyword evidence="10" id="KW-0804">Transcription</keyword>
<dbReference type="GO" id="GO:1900376">
    <property type="term" value="P:regulation of secondary metabolite biosynthetic process"/>
    <property type="evidence" value="ECO:0007669"/>
    <property type="project" value="TreeGrafter"/>
</dbReference>
<dbReference type="GO" id="GO:0005829">
    <property type="term" value="C:cytosol"/>
    <property type="evidence" value="ECO:0007669"/>
    <property type="project" value="TreeGrafter"/>
</dbReference>
<dbReference type="GO" id="GO:0045892">
    <property type="term" value="P:negative regulation of DNA-templated transcription"/>
    <property type="evidence" value="ECO:0007669"/>
    <property type="project" value="TreeGrafter"/>
</dbReference>
<evidence type="ECO:0000256" key="7">
    <source>
        <dbReference type="ARBA" id="ARBA00022833"/>
    </source>
</evidence>
<comment type="subunit">
    <text evidence="3">Homodimer.</text>
</comment>
<evidence type="ECO:0000256" key="6">
    <source>
        <dbReference type="ARBA" id="ARBA00022723"/>
    </source>
</evidence>
<keyword evidence="6" id="KW-0479">Metal-binding</keyword>
<name>A0A6J7JQM9_9ZZZZ</name>
<proteinExistence type="inferred from homology"/>
<evidence type="ECO:0000256" key="8">
    <source>
        <dbReference type="ARBA" id="ARBA00023015"/>
    </source>
</evidence>
<dbReference type="InterPro" id="IPR043135">
    <property type="entry name" value="Fur_C"/>
</dbReference>
<comment type="similarity">
    <text evidence="2">Belongs to the Fur family.</text>
</comment>
<dbReference type="GO" id="GO:0008270">
    <property type="term" value="F:zinc ion binding"/>
    <property type="evidence" value="ECO:0007669"/>
    <property type="project" value="TreeGrafter"/>
</dbReference>
<dbReference type="CDD" id="cd07153">
    <property type="entry name" value="Fur_like"/>
    <property type="match status" value="1"/>
</dbReference>
<comment type="subcellular location">
    <subcellularLocation>
        <location evidence="1">Cytoplasm</location>
    </subcellularLocation>
</comment>
<evidence type="ECO:0000313" key="11">
    <source>
        <dbReference type="EMBL" id="CAB4945666.1"/>
    </source>
</evidence>
<dbReference type="InterPro" id="IPR036390">
    <property type="entry name" value="WH_DNA-bd_sf"/>
</dbReference>
<dbReference type="PANTHER" id="PTHR33202:SF2">
    <property type="entry name" value="FERRIC UPTAKE REGULATION PROTEIN"/>
    <property type="match status" value="1"/>
</dbReference>
<dbReference type="Gene3D" id="3.30.1490.190">
    <property type="match status" value="1"/>
</dbReference>
<dbReference type="InterPro" id="IPR036388">
    <property type="entry name" value="WH-like_DNA-bd_sf"/>
</dbReference>
<keyword evidence="4" id="KW-0963">Cytoplasm</keyword>
<gene>
    <name evidence="11" type="ORF">UFOPK3837_00099</name>
</gene>
<organism evidence="11">
    <name type="scientific">freshwater metagenome</name>
    <dbReference type="NCBI Taxonomy" id="449393"/>
    <lineage>
        <taxon>unclassified sequences</taxon>
        <taxon>metagenomes</taxon>
        <taxon>ecological metagenomes</taxon>
    </lineage>
</organism>
<protein>
    <submittedName>
        <fullName evidence="11">Unannotated protein</fullName>
    </submittedName>
</protein>
<evidence type="ECO:0000256" key="5">
    <source>
        <dbReference type="ARBA" id="ARBA00022491"/>
    </source>
</evidence>
<keyword evidence="5" id="KW-0678">Repressor</keyword>
<evidence type="ECO:0000256" key="4">
    <source>
        <dbReference type="ARBA" id="ARBA00022490"/>
    </source>
</evidence>
<evidence type="ECO:0000256" key="1">
    <source>
        <dbReference type="ARBA" id="ARBA00004496"/>
    </source>
</evidence>
<dbReference type="InterPro" id="IPR002481">
    <property type="entry name" value="FUR"/>
</dbReference>
<keyword evidence="7" id="KW-0862">Zinc</keyword>
<sequence length="126" mass="13931">MTVKRNTWQKDAVKHALGEATGFVSAQELHLVLRNHGSTIGLATVYRALADLAANGEADSLQSQEGELLYRACTTEHHHHLICKNCGKTVEIEAHEVEAWAEKVAKQHGFREPSHTVEIFGVCEDC</sequence>
<evidence type="ECO:0000256" key="10">
    <source>
        <dbReference type="ARBA" id="ARBA00023163"/>
    </source>
</evidence>
<reference evidence="11" key="1">
    <citation type="submission" date="2020-05" db="EMBL/GenBank/DDBJ databases">
        <authorList>
            <person name="Chiriac C."/>
            <person name="Salcher M."/>
            <person name="Ghai R."/>
            <person name="Kavagutti S V."/>
        </authorList>
    </citation>
    <scope>NUCLEOTIDE SEQUENCE</scope>
</reference>
<dbReference type="Gene3D" id="1.10.10.10">
    <property type="entry name" value="Winged helix-like DNA-binding domain superfamily/Winged helix DNA-binding domain"/>
    <property type="match status" value="1"/>
</dbReference>
<dbReference type="GO" id="GO:0000976">
    <property type="term" value="F:transcription cis-regulatory region binding"/>
    <property type="evidence" value="ECO:0007669"/>
    <property type="project" value="TreeGrafter"/>
</dbReference>
<accession>A0A6J7JQM9</accession>
<keyword evidence="9" id="KW-0238">DNA-binding</keyword>
<evidence type="ECO:0000256" key="9">
    <source>
        <dbReference type="ARBA" id="ARBA00023125"/>
    </source>
</evidence>
<evidence type="ECO:0000256" key="3">
    <source>
        <dbReference type="ARBA" id="ARBA00011738"/>
    </source>
</evidence>
<evidence type="ECO:0000256" key="2">
    <source>
        <dbReference type="ARBA" id="ARBA00007957"/>
    </source>
</evidence>
<keyword evidence="8" id="KW-0805">Transcription regulation</keyword>
<dbReference type="GO" id="GO:0003700">
    <property type="term" value="F:DNA-binding transcription factor activity"/>
    <property type="evidence" value="ECO:0007669"/>
    <property type="project" value="InterPro"/>
</dbReference>
<dbReference type="AlphaFoldDB" id="A0A6J7JQM9"/>